<evidence type="ECO:0000256" key="2">
    <source>
        <dbReference type="RuleBase" id="RU003616"/>
    </source>
</evidence>
<evidence type="ECO:0000259" key="3">
    <source>
        <dbReference type="PROSITE" id="PS01031"/>
    </source>
</evidence>
<evidence type="ECO:0000313" key="4">
    <source>
        <dbReference type="EMBL" id="KAK4804749.1"/>
    </source>
</evidence>
<name>A0AAN7MGC9_TRANT</name>
<evidence type="ECO:0000256" key="1">
    <source>
        <dbReference type="PROSITE-ProRule" id="PRU00285"/>
    </source>
</evidence>
<protein>
    <recommendedName>
        <fullName evidence="3">SHSP domain-containing protein</fullName>
    </recommendedName>
</protein>
<dbReference type="EMBL" id="JAXQNO010000001">
    <property type="protein sequence ID" value="KAK4804749.1"/>
    <property type="molecule type" value="Genomic_DNA"/>
</dbReference>
<dbReference type="InterPro" id="IPR002068">
    <property type="entry name" value="A-crystallin/Hsp20_dom"/>
</dbReference>
<accession>A0AAN7MGC9</accession>
<dbReference type="Gene3D" id="2.60.40.790">
    <property type="match status" value="1"/>
</dbReference>
<dbReference type="PANTHER" id="PTHR47838:SF1">
    <property type="entry name" value="21.7 KDA CLASS VI HEAT SHOCK PROTEIN"/>
    <property type="match status" value="1"/>
</dbReference>
<proteinExistence type="inferred from homology"/>
<dbReference type="AlphaFoldDB" id="A0AAN7MGC9"/>
<comment type="caution">
    <text evidence="4">The sequence shown here is derived from an EMBL/GenBank/DDBJ whole genome shotgun (WGS) entry which is preliminary data.</text>
</comment>
<gene>
    <name evidence="4" type="ORF">SAY86_004566</name>
</gene>
<dbReference type="SUPFAM" id="SSF49764">
    <property type="entry name" value="HSP20-like chaperones"/>
    <property type="match status" value="1"/>
</dbReference>
<evidence type="ECO:0000313" key="5">
    <source>
        <dbReference type="Proteomes" id="UP001346149"/>
    </source>
</evidence>
<dbReference type="PROSITE" id="PS01031">
    <property type="entry name" value="SHSP"/>
    <property type="match status" value="1"/>
</dbReference>
<dbReference type="PANTHER" id="PTHR47838">
    <property type="entry name" value="21.7 KDA CLASS VI HEAT SHOCK PROTEIN"/>
    <property type="match status" value="1"/>
</dbReference>
<feature type="domain" description="SHSP" evidence="3">
    <location>
        <begin position="78"/>
        <end position="199"/>
    </location>
</feature>
<dbReference type="InterPro" id="IPR008978">
    <property type="entry name" value="HSP20-like_chaperone"/>
</dbReference>
<sequence>MSSSRQIEVRTGDHPTQKWGVSLKEDVFKRFISQESPLLHQIFGDQGSLFSPLLFGKYFDPCDAFPLWEFDSAILLSSLRSSGKTAVDWSQSDQEYVLKAEIPGGALENNVQVCVDNWKVVEISGQWRPQNKESSKVKDWRCGNWWEHGFVRRLELPEDADWRGMEVKLNGEVYIELRIPKKGSSSEGKFGRATEPENV</sequence>
<reference evidence="4 5" key="1">
    <citation type="journal article" date="2023" name="Hortic Res">
        <title>Pangenome of water caltrop reveals structural variations and asymmetric subgenome divergence after allopolyploidization.</title>
        <authorList>
            <person name="Zhang X."/>
            <person name="Chen Y."/>
            <person name="Wang L."/>
            <person name="Yuan Y."/>
            <person name="Fang M."/>
            <person name="Shi L."/>
            <person name="Lu R."/>
            <person name="Comes H.P."/>
            <person name="Ma Y."/>
            <person name="Chen Y."/>
            <person name="Huang G."/>
            <person name="Zhou Y."/>
            <person name="Zheng Z."/>
            <person name="Qiu Y."/>
        </authorList>
    </citation>
    <scope>NUCLEOTIDE SEQUENCE [LARGE SCALE GENOMIC DNA]</scope>
    <source>
        <strain evidence="4">F231</strain>
    </source>
</reference>
<organism evidence="4 5">
    <name type="scientific">Trapa natans</name>
    <name type="common">Water chestnut</name>
    <dbReference type="NCBI Taxonomy" id="22666"/>
    <lineage>
        <taxon>Eukaryota</taxon>
        <taxon>Viridiplantae</taxon>
        <taxon>Streptophyta</taxon>
        <taxon>Embryophyta</taxon>
        <taxon>Tracheophyta</taxon>
        <taxon>Spermatophyta</taxon>
        <taxon>Magnoliopsida</taxon>
        <taxon>eudicotyledons</taxon>
        <taxon>Gunneridae</taxon>
        <taxon>Pentapetalae</taxon>
        <taxon>rosids</taxon>
        <taxon>malvids</taxon>
        <taxon>Myrtales</taxon>
        <taxon>Lythraceae</taxon>
        <taxon>Trapa</taxon>
    </lineage>
</organism>
<keyword evidence="5" id="KW-1185">Reference proteome</keyword>
<comment type="similarity">
    <text evidence="1 2">Belongs to the small heat shock protein (HSP20) family.</text>
</comment>
<dbReference type="Proteomes" id="UP001346149">
    <property type="component" value="Unassembled WGS sequence"/>
</dbReference>
<dbReference type="Pfam" id="PF00011">
    <property type="entry name" value="HSP20"/>
    <property type="match status" value="1"/>
</dbReference>